<name>A0A6N2RAR5_9ACTO</name>
<comment type="function">
    <text evidence="6">Catalyzes the thiamine diphosphate-dependent decarboxylation of 2-oxoglutarate and the subsequent addition of the resulting succinic semialdehyde-thiamine pyrophosphate anion to isochorismate to yield 2-succinyl-5-enolpyruvyl-6-hydroxy-3-cyclohexene-1-carboxylate (SEPHCHC).</text>
</comment>
<protein>
    <recommendedName>
        <fullName evidence="6">2-succinyl-5-enolpyruvyl-6-hydroxy-3-cyclohexene-1-carboxylate synthase</fullName>
        <shortName evidence="6">SEPHCHC synthase</shortName>
        <ecNumber evidence="6">2.2.1.9</ecNumber>
    </recommendedName>
    <alternativeName>
        <fullName evidence="6">Menaquinone biosynthesis protein MenD</fullName>
    </alternativeName>
</protein>
<dbReference type="GO" id="GO:0070204">
    <property type="term" value="F:2-succinyl-5-enolpyruvyl-6-hydroxy-3-cyclohexene-1-carboxylic-acid synthase activity"/>
    <property type="evidence" value="ECO:0007669"/>
    <property type="project" value="UniProtKB-UniRule"/>
</dbReference>
<dbReference type="CDD" id="cd02009">
    <property type="entry name" value="TPP_SHCHC_synthase"/>
    <property type="match status" value="1"/>
</dbReference>
<evidence type="ECO:0000256" key="6">
    <source>
        <dbReference type="HAMAP-Rule" id="MF_01659"/>
    </source>
</evidence>
<sequence>MYPSQALAECIIDSLIAGGIRDFVYCPGSRNAPFAYALARYEALSESPIRVHIRLDERAAAFFALGLTLGEGSGSPAARACVITTSGSAVTHLYPAISEAFYSRLPLVAISADRPAELHGVGASQTMAQKGIFSDHVVEEWDFSSDSAELASVPGRIARALAAAAGHPSGTPGPIHFNCAFRDPLTPSDEAEASTSAQLRENCRGGAEIYPSQIVRKPSAEAVVKSDLATVVIAGHGAQDSVLRWAERSRVPVFAEPMVTGVSSEVHVPFQQTLCADPDVVARIGQIVVTGRPTLSRPIQKLLASDKRVIVVSPYAAWTDLHGMASCVVSSLTQSDRVDAAIQSSLCEDLSARAQSVARGVDELINSYGDELSEIGVLDALWQDCSHIFLGASNPVRVADLIAGRQGYDPKGNSERGPRGPQRVWSSRGLAGIDGNVSTALGWARALEESYECPPTVHAVMGDLTFLHDASGLGMPLGEEFPRCRIIVLDDRGGSIFKSLEHGQRASEAVYERYFGVAQRVDITALAQAYGAKIRRVSSMPELRAILNTEADGLEVLQLCVSRPTEDIAFLRSL</sequence>
<comment type="pathway">
    <text evidence="6">Quinol/quinone metabolism; 1,4-dihydroxy-2-naphthoate biosynthesis; 1,4-dihydroxy-2-naphthoate from chorismate: step 2/7.</text>
</comment>
<dbReference type="SUPFAM" id="SSF52518">
    <property type="entry name" value="Thiamin diphosphate-binding fold (THDP-binding)"/>
    <property type="match status" value="2"/>
</dbReference>
<dbReference type="InterPro" id="IPR004433">
    <property type="entry name" value="MenaQ_synth_MenD"/>
</dbReference>
<comment type="subunit">
    <text evidence="6">Homodimer.</text>
</comment>
<dbReference type="InterPro" id="IPR029061">
    <property type="entry name" value="THDP-binding"/>
</dbReference>
<reference evidence="9" key="1">
    <citation type="submission" date="2019-11" db="EMBL/GenBank/DDBJ databases">
        <authorList>
            <person name="Feng L."/>
        </authorList>
    </citation>
    <scope>NUCLEOTIDE SEQUENCE</scope>
    <source>
        <strain evidence="9">AodontolyticusLFYP35</strain>
    </source>
</reference>
<gene>
    <name evidence="6 9" type="primary">menD</name>
    <name evidence="9" type="ORF">AOLFYP35_00261</name>
</gene>
<dbReference type="InterPro" id="IPR011766">
    <property type="entry name" value="TPP_enzyme_TPP-bd"/>
</dbReference>
<accession>A0A6N2RAR5</accession>
<dbReference type="HAMAP" id="MF_01659">
    <property type="entry name" value="MenD"/>
    <property type="match status" value="1"/>
</dbReference>
<dbReference type="PIRSF" id="PIRSF004983">
    <property type="entry name" value="MenD"/>
    <property type="match status" value="1"/>
</dbReference>
<evidence type="ECO:0000256" key="1">
    <source>
        <dbReference type="ARBA" id="ARBA00022679"/>
    </source>
</evidence>
<evidence type="ECO:0000256" key="2">
    <source>
        <dbReference type="ARBA" id="ARBA00022723"/>
    </source>
</evidence>
<proteinExistence type="inferred from homology"/>
<feature type="domain" description="Thiamine pyrophosphate enzyme N-terminal TPP-binding" evidence="8">
    <location>
        <begin position="7"/>
        <end position="130"/>
    </location>
</feature>
<dbReference type="EC" id="2.2.1.9" evidence="6"/>
<dbReference type="Gene3D" id="3.40.50.1220">
    <property type="entry name" value="TPP-binding domain"/>
    <property type="match status" value="1"/>
</dbReference>
<comment type="similarity">
    <text evidence="6">Belongs to the TPP enzyme family. MenD subfamily.</text>
</comment>
<dbReference type="Pfam" id="PF02776">
    <property type="entry name" value="TPP_enzyme_N"/>
    <property type="match status" value="1"/>
</dbReference>
<keyword evidence="2 6" id="KW-0479">Metal-binding</keyword>
<comment type="catalytic activity">
    <reaction evidence="6">
        <text>isochorismate + 2-oxoglutarate + H(+) = 5-enolpyruvoyl-6-hydroxy-2-succinyl-cyclohex-3-ene-1-carboxylate + CO2</text>
        <dbReference type="Rhea" id="RHEA:25593"/>
        <dbReference type="ChEBI" id="CHEBI:15378"/>
        <dbReference type="ChEBI" id="CHEBI:16526"/>
        <dbReference type="ChEBI" id="CHEBI:16810"/>
        <dbReference type="ChEBI" id="CHEBI:29780"/>
        <dbReference type="ChEBI" id="CHEBI:58818"/>
        <dbReference type="EC" id="2.2.1.9"/>
    </reaction>
</comment>
<dbReference type="PANTHER" id="PTHR42916">
    <property type="entry name" value="2-SUCCINYL-5-ENOLPYRUVYL-6-HYDROXY-3-CYCLOHEXENE-1-CARBOXYLATE SYNTHASE"/>
    <property type="match status" value="1"/>
</dbReference>
<comment type="pathway">
    <text evidence="6">Quinol/quinone metabolism; menaquinone biosynthesis.</text>
</comment>
<dbReference type="GO" id="GO:0000287">
    <property type="term" value="F:magnesium ion binding"/>
    <property type="evidence" value="ECO:0007669"/>
    <property type="project" value="UniProtKB-UniRule"/>
</dbReference>
<dbReference type="EMBL" id="CACRSM010000002">
    <property type="protein sequence ID" value="VYS77804.1"/>
    <property type="molecule type" value="Genomic_DNA"/>
</dbReference>
<keyword evidence="1 6" id="KW-0808">Transferase</keyword>
<comment type="cofactor">
    <cofactor evidence="6">
        <name>thiamine diphosphate</name>
        <dbReference type="ChEBI" id="CHEBI:58937"/>
    </cofactor>
    <text evidence="6">Binds 1 thiamine pyrophosphate per subunit.</text>
</comment>
<keyword evidence="4 6" id="KW-0786">Thiamine pyrophosphate</keyword>
<dbReference type="InterPro" id="IPR012001">
    <property type="entry name" value="Thiamin_PyroP_enz_TPP-bd_dom"/>
</dbReference>
<evidence type="ECO:0000256" key="4">
    <source>
        <dbReference type="ARBA" id="ARBA00023052"/>
    </source>
</evidence>
<organism evidence="9">
    <name type="scientific">Schaalia odontolytica</name>
    <dbReference type="NCBI Taxonomy" id="1660"/>
    <lineage>
        <taxon>Bacteria</taxon>
        <taxon>Bacillati</taxon>
        <taxon>Actinomycetota</taxon>
        <taxon>Actinomycetes</taxon>
        <taxon>Actinomycetales</taxon>
        <taxon>Actinomycetaceae</taxon>
        <taxon>Schaalia</taxon>
    </lineage>
</organism>
<keyword evidence="3 6" id="KW-0460">Magnesium</keyword>
<dbReference type="UniPathway" id="UPA00079"/>
<dbReference type="GO" id="GO:0030145">
    <property type="term" value="F:manganese ion binding"/>
    <property type="evidence" value="ECO:0007669"/>
    <property type="project" value="UniProtKB-UniRule"/>
</dbReference>
<feature type="domain" description="Thiamine pyrophosphate enzyme TPP-binding" evidence="7">
    <location>
        <begin position="419"/>
        <end position="548"/>
    </location>
</feature>
<dbReference type="CDD" id="cd07037">
    <property type="entry name" value="TPP_PYR_MenD"/>
    <property type="match status" value="1"/>
</dbReference>
<dbReference type="PANTHER" id="PTHR42916:SF1">
    <property type="entry name" value="PROTEIN PHYLLO, CHLOROPLASTIC"/>
    <property type="match status" value="1"/>
</dbReference>
<evidence type="ECO:0000259" key="8">
    <source>
        <dbReference type="Pfam" id="PF02776"/>
    </source>
</evidence>
<comment type="cofactor">
    <cofactor evidence="6">
        <name>Mg(2+)</name>
        <dbReference type="ChEBI" id="CHEBI:18420"/>
    </cofactor>
    <cofactor evidence="6">
        <name>Mn(2+)</name>
        <dbReference type="ChEBI" id="CHEBI:29035"/>
    </cofactor>
</comment>
<keyword evidence="5 6" id="KW-0464">Manganese</keyword>
<dbReference type="Pfam" id="PF02775">
    <property type="entry name" value="TPP_enzyme_C"/>
    <property type="match status" value="1"/>
</dbReference>
<dbReference type="Gene3D" id="3.40.50.970">
    <property type="match status" value="2"/>
</dbReference>
<dbReference type="AlphaFoldDB" id="A0A6N2RAR5"/>
<dbReference type="NCBIfam" id="TIGR00173">
    <property type="entry name" value="menD"/>
    <property type="match status" value="1"/>
</dbReference>
<evidence type="ECO:0000256" key="3">
    <source>
        <dbReference type="ARBA" id="ARBA00022842"/>
    </source>
</evidence>
<evidence type="ECO:0000259" key="7">
    <source>
        <dbReference type="Pfam" id="PF02775"/>
    </source>
</evidence>
<keyword evidence="6" id="KW-0474">Menaquinone biosynthesis</keyword>
<dbReference type="UniPathway" id="UPA01057">
    <property type="reaction ID" value="UER00164"/>
</dbReference>
<dbReference type="GO" id="GO:0009234">
    <property type="term" value="P:menaquinone biosynthetic process"/>
    <property type="evidence" value="ECO:0007669"/>
    <property type="project" value="UniProtKB-UniRule"/>
</dbReference>
<evidence type="ECO:0000313" key="9">
    <source>
        <dbReference type="EMBL" id="VYS77804.1"/>
    </source>
</evidence>
<dbReference type="GO" id="GO:0030976">
    <property type="term" value="F:thiamine pyrophosphate binding"/>
    <property type="evidence" value="ECO:0007669"/>
    <property type="project" value="UniProtKB-UniRule"/>
</dbReference>
<evidence type="ECO:0000256" key="5">
    <source>
        <dbReference type="ARBA" id="ARBA00023211"/>
    </source>
</evidence>